<keyword evidence="2" id="KW-1185">Reference proteome</keyword>
<organism evidence="1 2">
    <name type="scientific">Lasiodiplodia mahajangana</name>
    <dbReference type="NCBI Taxonomy" id="1108764"/>
    <lineage>
        <taxon>Eukaryota</taxon>
        <taxon>Fungi</taxon>
        <taxon>Dikarya</taxon>
        <taxon>Ascomycota</taxon>
        <taxon>Pezizomycotina</taxon>
        <taxon>Dothideomycetes</taxon>
        <taxon>Dothideomycetes incertae sedis</taxon>
        <taxon>Botryosphaeriales</taxon>
        <taxon>Botryosphaeriaceae</taxon>
        <taxon>Lasiodiplodia</taxon>
    </lineage>
</organism>
<sequence length="608" mass="65923">MAAQCFPESLLLKSADKNSKGGYAQNLFGATLTLSGGPLSQTPARHRLSKTSRAREETTSSPPSSIGNHHDDSGLAIDKVQAPTTSPNVHSGSTRQTTSSANSSKITTKASSKLRGSTRLELPPRDDINALDEVEETLADPKQRSIPIPGQEKERRNRRSALDARSTNQSLGKARDNVGALGQVHSKMDRPGEPSMIKVSNKIQDKRKTGADNNSIQGRKSQVPSIDLTDDGAETPGNQPLLDQPRTELIIKPRKKRGLLMMSERHPIRDSSPKSDQMKKIGPGAHNSPSPSNSDSVNISASGRGKKTRSLDTRPSRADFPKNAPIPVPQRNKMDGDMDPDTKDDADADADDENRLRRRRRPSTDNIFSNSANEDPGSLNSTRREDSVSVDKMPPPRLVKLGRRGINSKEVIGFIFDDELDSTVNVQQKSPVLEEALRFESDQGIGQQQQHQTKNNICDGPMASESRQDAESQPQSKEALGAKGMAVLRRQNGERPKPGNEASIAIQSEEALSTVMTTTTKQHRPLIANPATRGRKAAKPSDAAGQMPICPLPTESAGSLSLHQNPNKRNTQGNPDAGSANSMPGFSRANGGPWSREAHDLFDFKRPP</sequence>
<evidence type="ECO:0000313" key="2">
    <source>
        <dbReference type="Proteomes" id="UP001153332"/>
    </source>
</evidence>
<proteinExistence type="predicted"/>
<protein>
    <submittedName>
        <fullName evidence="1">Uncharacterized protein</fullName>
    </submittedName>
</protein>
<comment type="caution">
    <text evidence="1">The sequence shown here is derived from an EMBL/GenBank/DDBJ whole genome shotgun (WGS) entry which is preliminary data.</text>
</comment>
<dbReference type="EMBL" id="JAPUUL010000787">
    <property type="protein sequence ID" value="KAJ8129359.1"/>
    <property type="molecule type" value="Genomic_DNA"/>
</dbReference>
<name>A0ACC2JPN5_9PEZI</name>
<dbReference type="Proteomes" id="UP001153332">
    <property type="component" value="Unassembled WGS sequence"/>
</dbReference>
<accession>A0ACC2JPN5</accession>
<reference evidence="1" key="1">
    <citation type="submission" date="2022-12" db="EMBL/GenBank/DDBJ databases">
        <title>Genome Sequence of Lasiodiplodia mahajangana.</title>
        <authorList>
            <person name="Buettner E."/>
        </authorList>
    </citation>
    <scope>NUCLEOTIDE SEQUENCE</scope>
    <source>
        <strain evidence="1">VT137</strain>
    </source>
</reference>
<evidence type="ECO:0000313" key="1">
    <source>
        <dbReference type="EMBL" id="KAJ8129359.1"/>
    </source>
</evidence>
<gene>
    <name evidence="1" type="ORF">O1611_g4272</name>
</gene>